<reference evidence="1 2" key="1">
    <citation type="submission" date="2023-12" db="EMBL/GenBank/DDBJ databases">
        <title>Description of an unclassified Opitutus bacterium of Verrucomicrobiota.</title>
        <authorList>
            <person name="Zhang D.-F."/>
        </authorList>
    </citation>
    <scope>NUCLEOTIDE SEQUENCE [LARGE SCALE GENOMIC DNA]</scope>
    <source>
        <strain evidence="1 2">WL0086</strain>
    </source>
</reference>
<proteinExistence type="predicted"/>
<dbReference type="EMBL" id="CP139781">
    <property type="protein sequence ID" value="WRQ87927.1"/>
    <property type="molecule type" value="Genomic_DNA"/>
</dbReference>
<dbReference type="RefSeq" id="WP_221029035.1">
    <property type="nucleotide sequence ID" value="NZ_CP139781.1"/>
</dbReference>
<protein>
    <submittedName>
        <fullName evidence="1">Uncharacterized protein</fullName>
    </submittedName>
</protein>
<organism evidence="1 2">
    <name type="scientific">Actomonas aquatica</name>
    <dbReference type="NCBI Taxonomy" id="2866162"/>
    <lineage>
        <taxon>Bacteria</taxon>
        <taxon>Pseudomonadati</taxon>
        <taxon>Verrucomicrobiota</taxon>
        <taxon>Opitutia</taxon>
        <taxon>Opitutales</taxon>
        <taxon>Opitutaceae</taxon>
        <taxon>Actomonas</taxon>
    </lineage>
</organism>
<accession>A0ABZ1C8A4</accession>
<evidence type="ECO:0000313" key="2">
    <source>
        <dbReference type="Proteomes" id="UP000738431"/>
    </source>
</evidence>
<dbReference type="Proteomes" id="UP000738431">
    <property type="component" value="Chromosome"/>
</dbReference>
<keyword evidence="2" id="KW-1185">Reference proteome</keyword>
<gene>
    <name evidence="1" type="ORF">K1X11_000805</name>
</gene>
<name>A0ABZ1C8A4_9BACT</name>
<evidence type="ECO:0000313" key="1">
    <source>
        <dbReference type="EMBL" id="WRQ87927.1"/>
    </source>
</evidence>
<sequence>MKRQRSAKDFAAGALLLALIAGALVWWDHRIRSAISEIDVTSLAISEETELPSYETRILDLGYASIAVPSDFPRELSHAGDGPFVLSEPASGYRILFGAPQSTRAPQFVEMLAEISSITRPMTRF</sequence>